<dbReference type="EMBL" id="JAVREH010000006">
    <property type="protein sequence ID" value="MDT0261111.1"/>
    <property type="molecule type" value="Genomic_DNA"/>
</dbReference>
<dbReference type="Gene3D" id="3.90.950.20">
    <property type="entry name" value="CinA-like"/>
    <property type="match status" value="1"/>
</dbReference>
<dbReference type="InterPro" id="IPR036653">
    <property type="entry name" value="CinA-like_C"/>
</dbReference>
<organism evidence="2 3">
    <name type="scientific">Jatrophihabitans lederbergiae</name>
    <dbReference type="NCBI Taxonomy" id="3075547"/>
    <lineage>
        <taxon>Bacteria</taxon>
        <taxon>Bacillati</taxon>
        <taxon>Actinomycetota</taxon>
        <taxon>Actinomycetes</taxon>
        <taxon>Jatrophihabitantales</taxon>
        <taxon>Jatrophihabitantaceae</taxon>
        <taxon>Jatrophihabitans</taxon>
    </lineage>
</organism>
<protein>
    <submittedName>
        <fullName evidence="2">CinA family protein</fullName>
    </submittedName>
</protein>
<reference evidence="3" key="1">
    <citation type="submission" date="2023-07" db="EMBL/GenBank/DDBJ databases">
        <title>30 novel species of actinomycetes from the DSMZ collection.</title>
        <authorList>
            <person name="Nouioui I."/>
        </authorList>
    </citation>
    <scope>NUCLEOTIDE SEQUENCE [LARGE SCALE GENOMIC DNA]</scope>
    <source>
        <strain evidence="3">DSM 44399</strain>
    </source>
</reference>
<dbReference type="InterPro" id="IPR008136">
    <property type="entry name" value="CinA_C"/>
</dbReference>
<name>A0ABU2J8P2_9ACTN</name>
<gene>
    <name evidence="2" type="ORF">RM423_06850</name>
</gene>
<comment type="caution">
    <text evidence="2">The sequence shown here is derived from an EMBL/GenBank/DDBJ whole genome shotgun (WGS) entry which is preliminary data.</text>
</comment>
<dbReference type="Proteomes" id="UP001183176">
    <property type="component" value="Unassembled WGS sequence"/>
</dbReference>
<keyword evidence="3" id="KW-1185">Reference proteome</keyword>
<evidence type="ECO:0000313" key="2">
    <source>
        <dbReference type="EMBL" id="MDT0261111.1"/>
    </source>
</evidence>
<evidence type="ECO:0000259" key="1">
    <source>
        <dbReference type="Pfam" id="PF02464"/>
    </source>
</evidence>
<evidence type="ECO:0000313" key="3">
    <source>
        <dbReference type="Proteomes" id="UP001183176"/>
    </source>
</evidence>
<accession>A0ABU2J8P2</accession>
<proteinExistence type="predicted"/>
<dbReference type="SUPFAM" id="SSF142433">
    <property type="entry name" value="CinA-like"/>
    <property type="match status" value="1"/>
</dbReference>
<dbReference type="Pfam" id="PF02464">
    <property type="entry name" value="CinA"/>
    <property type="match status" value="1"/>
</dbReference>
<feature type="domain" description="CinA C-terminal" evidence="1">
    <location>
        <begin position="2"/>
        <end position="77"/>
    </location>
</feature>
<sequence length="110" mass="11574">MELARGVRERLSATWGVGVTGVAGPEPQDGRSVGTVFVGIVGPRDGALHESVSELNLAGDRNTIRSETVEQAVALLGGLVLDRAGSSANFSDVRFEQTNELAEHRRGCAD</sequence>